<dbReference type="PANTHER" id="PTHR43736:SF1">
    <property type="entry name" value="DIHYDRONEOPTERIN TRIPHOSPHATE DIPHOSPHATASE"/>
    <property type="match status" value="1"/>
</dbReference>
<evidence type="ECO:0000313" key="3">
    <source>
        <dbReference type="EMBL" id="QDH22027.1"/>
    </source>
</evidence>
<dbReference type="SUPFAM" id="SSF55811">
    <property type="entry name" value="Nudix"/>
    <property type="match status" value="1"/>
</dbReference>
<dbReference type="Gene3D" id="3.90.79.10">
    <property type="entry name" value="Nucleoside Triphosphate Pyrophosphohydrolase"/>
    <property type="match status" value="1"/>
</dbReference>
<protein>
    <submittedName>
        <fullName evidence="3">NUDIX domain-containing protein</fullName>
    </submittedName>
</protein>
<dbReference type="PANTHER" id="PTHR43736">
    <property type="entry name" value="ADP-RIBOSE PYROPHOSPHATASE"/>
    <property type="match status" value="1"/>
</dbReference>
<name>A0A4Y6V0M8_SACBS</name>
<proteinExistence type="inferred from homology"/>
<sequence>MFIVNVEGAIRKDGRWLLIRRGAAEEHAAGTLALVGGKVETQGAESSILELTLRREIAEEVGVSVARDMRYAHSTSFVTDRGAPVVNVVFACFWESGEAFAASPDEVAELVWLTTEEALRRPDVPEWTRDSLKRAEEALVGLNGQAGRL</sequence>
<dbReference type="RefSeq" id="WP_141448571.1">
    <property type="nucleotide sequence ID" value="NZ_CP041217.1"/>
</dbReference>
<dbReference type="EMBL" id="CP041217">
    <property type="protein sequence ID" value="QDH22027.1"/>
    <property type="molecule type" value="Genomic_DNA"/>
</dbReference>
<dbReference type="InterPro" id="IPR015797">
    <property type="entry name" value="NUDIX_hydrolase-like_dom_sf"/>
</dbReference>
<evidence type="ECO:0000259" key="2">
    <source>
        <dbReference type="PROSITE" id="PS51462"/>
    </source>
</evidence>
<dbReference type="Pfam" id="PF00293">
    <property type="entry name" value="NUDIX"/>
    <property type="match status" value="1"/>
</dbReference>
<evidence type="ECO:0000313" key="4">
    <source>
        <dbReference type="Proteomes" id="UP000316968"/>
    </source>
</evidence>
<evidence type="ECO:0000256" key="1">
    <source>
        <dbReference type="ARBA" id="ARBA00005582"/>
    </source>
</evidence>
<reference evidence="3 4" key="1">
    <citation type="submission" date="2019-06" db="EMBL/GenBank/DDBJ databases">
        <title>Saccharibacillus brassicae sp. nov., an endophytic bacterium isolated from Chinese cabbage seeds (Brassica pekinensis).</title>
        <authorList>
            <person name="Jiang L."/>
            <person name="Lee J."/>
            <person name="Kim S.W."/>
        </authorList>
    </citation>
    <scope>NUCLEOTIDE SEQUENCE [LARGE SCALE GENOMIC DNA]</scope>
    <source>
        <strain evidence="4">KCTC 43072 / ATSA2</strain>
    </source>
</reference>
<dbReference type="InterPro" id="IPR000086">
    <property type="entry name" value="NUDIX_hydrolase_dom"/>
</dbReference>
<dbReference type="AlphaFoldDB" id="A0A4Y6V0M8"/>
<dbReference type="PROSITE" id="PS51462">
    <property type="entry name" value="NUDIX"/>
    <property type="match status" value="1"/>
</dbReference>
<comment type="similarity">
    <text evidence="1">Belongs to the Nudix hydrolase family.</text>
</comment>
<dbReference type="KEGG" id="saca:FFV09_14955"/>
<dbReference type="Proteomes" id="UP000316968">
    <property type="component" value="Chromosome"/>
</dbReference>
<keyword evidence="4" id="KW-1185">Reference proteome</keyword>
<dbReference type="OrthoDB" id="3531896at2"/>
<feature type="domain" description="Nudix hydrolase" evidence="2">
    <location>
        <begin position="1"/>
        <end position="137"/>
    </location>
</feature>
<accession>A0A4Y6V0M8</accession>
<organism evidence="3 4">
    <name type="scientific">Saccharibacillus brassicae</name>
    <dbReference type="NCBI Taxonomy" id="2583377"/>
    <lineage>
        <taxon>Bacteria</taxon>
        <taxon>Bacillati</taxon>
        <taxon>Bacillota</taxon>
        <taxon>Bacilli</taxon>
        <taxon>Bacillales</taxon>
        <taxon>Paenibacillaceae</taxon>
        <taxon>Saccharibacillus</taxon>
    </lineage>
</organism>
<gene>
    <name evidence="3" type="ORF">FFV09_14955</name>
</gene>